<keyword evidence="6" id="KW-1185">Reference proteome</keyword>
<dbReference type="GeneID" id="24127744"/>
<dbReference type="Proteomes" id="UP000030745">
    <property type="component" value="Unassembled WGS sequence"/>
</dbReference>
<dbReference type="AlphaFoldDB" id="A0A067CHE3"/>
<dbReference type="EMBL" id="KK583203">
    <property type="protein sequence ID" value="KDO30154.1"/>
    <property type="molecule type" value="Genomic_DNA"/>
</dbReference>
<gene>
    <name evidence="5" type="ORF">SPRG_05346</name>
</gene>
<evidence type="ECO:0000256" key="1">
    <source>
        <dbReference type="ARBA" id="ARBA00004167"/>
    </source>
</evidence>
<evidence type="ECO:0000256" key="4">
    <source>
        <dbReference type="ARBA" id="ARBA00023136"/>
    </source>
</evidence>
<protein>
    <recommendedName>
        <fullName evidence="7">Cytochrome c oxidase assembly protein COX14</fullName>
    </recommendedName>
</protein>
<organism evidence="5 6">
    <name type="scientific">Saprolegnia parasitica (strain CBS 223.65)</name>
    <dbReference type="NCBI Taxonomy" id="695850"/>
    <lineage>
        <taxon>Eukaryota</taxon>
        <taxon>Sar</taxon>
        <taxon>Stramenopiles</taxon>
        <taxon>Oomycota</taxon>
        <taxon>Saprolegniomycetes</taxon>
        <taxon>Saprolegniales</taxon>
        <taxon>Saprolegniaceae</taxon>
        <taxon>Saprolegnia</taxon>
    </lineage>
</organism>
<evidence type="ECO:0000256" key="3">
    <source>
        <dbReference type="ARBA" id="ARBA00022989"/>
    </source>
</evidence>
<dbReference type="KEGG" id="spar:SPRG_05346"/>
<proteinExistence type="predicted"/>
<reference evidence="5 6" key="1">
    <citation type="journal article" date="2013" name="PLoS Genet.">
        <title>Distinctive expansion of potential virulence genes in the genome of the oomycete fish pathogen Saprolegnia parasitica.</title>
        <authorList>
            <person name="Jiang R.H."/>
            <person name="de Bruijn I."/>
            <person name="Haas B.J."/>
            <person name="Belmonte R."/>
            <person name="Lobach L."/>
            <person name="Christie J."/>
            <person name="van den Ackerveken G."/>
            <person name="Bottin A."/>
            <person name="Bulone V."/>
            <person name="Diaz-Moreno S.M."/>
            <person name="Dumas B."/>
            <person name="Fan L."/>
            <person name="Gaulin E."/>
            <person name="Govers F."/>
            <person name="Grenville-Briggs L.J."/>
            <person name="Horner N.R."/>
            <person name="Levin J.Z."/>
            <person name="Mammella M."/>
            <person name="Meijer H.J."/>
            <person name="Morris P."/>
            <person name="Nusbaum C."/>
            <person name="Oome S."/>
            <person name="Phillips A.J."/>
            <person name="van Rooyen D."/>
            <person name="Rzeszutek E."/>
            <person name="Saraiva M."/>
            <person name="Secombes C.J."/>
            <person name="Seidl M.F."/>
            <person name="Snel B."/>
            <person name="Stassen J.H."/>
            <person name="Sykes S."/>
            <person name="Tripathy S."/>
            <person name="van den Berg H."/>
            <person name="Vega-Arreguin J.C."/>
            <person name="Wawra S."/>
            <person name="Young S.K."/>
            <person name="Zeng Q."/>
            <person name="Dieguez-Uribeondo J."/>
            <person name="Russ C."/>
            <person name="Tyler B.M."/>
            <person name="van West P."/>
        </authorList>
    </citation>
    <scope>NUCLEOTIDE SEQUENCE [LARGE SCALE GENOMIC DNA]</scope>
    <source>
        <strain evidence="5 6">CBS 223.65</strain>
    </source>
</reference>
<keyword evidence="3" id="KW-1133">Transmembrane helix</keyword>
<dbReference type="Pfam" id="PF14880">
    <property type="entry name" value="COX14"/>
    <property type="match status" value="1"/>
</dbReference>
<evidence type="ECO:0000313" key="6">
    <source>
        <dbReference type="Proteomes" id="UP000030745"/>
    </source>
</evidence>
<keyword evidence="4" id="KW-0472">Membrane</keyword>
<evidence type="ECO:0008006" key="7">
    <source>
        <dbReference type="Google" id="ProtNLM"/>
    </source>
</evidence>
<evidence type="ECO:0000256" key="2">
    <source>
        <dbReference type="ARBA" id="ARBA00022692"/>
    </source>
</evidence>
<accession>A0A067CHE3</accession>
<dbReference type="InterPro" id="IPR029208">
    <property type="entry name" value="COX14"/>
</dbReference>
<sequence length="63" mass="6901">MGGHLVLDVVHKAVVTGLLGATAFGLYDITRGFNVMYTRNVMRQKEWEAQQALAQAQNQPAAN</sequence>
<evidence type="ECO:0000313" key="5">
    <source>
        <dbReference type="EMBL" id="KDO30154.1"/>
    </source>
</evidence>
<keyword evidence="2" id="KW-0812">Transmembrane</keyword>
<dbReference type="OrthoDB" id="74596at2759"/>
<dbReference type="OMA" id="QKEWEAQ"/>
<dbReference type="VEuPathDB" id="FungiDB:SPRG_05346"/>
<dbReference type="RefSeq" id="XP_012199332.1">
    <property type="nucleotide sequence ID" value="XM_012343942.1"/>
</dbReference>
<dbReference type="GO" id="GO:0016020">
    <property type="term" value="C:membrane"/>
    <property type="evidence" value="ECO:0007669"/>
    <property type="project" value="UniProtKB-SubCell"/>
</dbReference>
<name>A0A067CHE3_SAPPC</name>
<comment type="subcellular location">
    <subcellularLocation>
        <location evidence="1">Membrane</location>
        <topology evidence="1">Single-pass membrane protein</topology>
    </subcellularLocation>
</comment>